<keyword evidence="3 6" id="KW-0812">Transmembrane</keyword>
<dbReference type="InterPro" id="IPR011701">
    <property type="entry name" value="MFS"/>
</dbReference>
<feature type="transmembrane region" description="Helical" evidence="6">
    <location>
        <begin position="45"/>
        <end position="64"/>
    </location>
</feature>
<protein>
    <submittedName>
        <fullName evidence="8">Putative MFS family arabinose efflux permease</fullName>
    </submittedName>
</protein>
<evidence type="ECO:0000313" key="9">
    <source>
        <dbReference type="Proteomes" id="UP000272729"/>
    </source>
</evidence>
<evidence type="ECO:0000256" key="6">
    <source>
        <dbReference type="SAM" id="Phobius"/>
    </source>
</evidence>
<evidence type="ECO:0000259" key="7">
    <source>
        <dbReference type="PROSITE" id="PS50850"/>
    </source>
</evidence>
<organism evidence="8 9">
    <name type="scientific">Saccharothrix variisporea</name>
    <dbReference type="NCBI Taxonomy" id="543527"/>
    <lineage>
        <taxon>Bacteria</taxon>
        <taxon>Bacillati</taxon>
        <taxon>Actinomycetota</taxon>
        <taxon>Actinomycetes</taxon>
        <taxon>Pseudonocardiales</taxon>
        <taxon>Pseudonocardiaceae</taxon>
        <taxon>Saccharothrix</taxon>
    </lineage>
</organism>
<reference evidence="8 9" key="1">
    <citation type="submission" date="2018-10" db="EMBL/GenBank/DDBJ databases">
        <title>Sequencing the genomes of 1000 actinobacteria strains.</title>
        <authorList>
            <person name="Klenk H.-P."/>
        </authorList>
    </citation>
    <scope>NUCLEOTIDE SEQUENCE [LARGE SCALE GENOMIC DNA]</scope>
    <source>
        <strain evidence="8 9">DSM 43911</strain>
    </source>
</reference>
<feature type="transmembrane region" description="Helical" evidence="6">
    <location>
        <begin position="325"/>
        <end position="351"/>
    </location>
</feature>
<evidence type="ECO:0000313" key="8">
    <source>
        <dbReference type="EMBL" id="RKT74810.1"/>
    </source>
</evidence>
<keyword evidence="2" id="KW-1003">Cell membrane</keyword>
<comment type="caution">
    <text evidence="8">The sequence shown here is derived from an EMBL/GenBank/DDBJ whole genome shotgun (WGS) entry which is preliminary data.</text>
</comment>
<proteinExistence type="predicted"/>
<feature type="transmembrane region" description="Helical" evidence="6">
    <location>
        <begin position="238"/>
        <end position="259"/>
    </location>
</feature>
<dbReference type="InterPro" id="IPR036259">
    <property type="entry name" value="MFS_trans_sf"/>
</dbReference>
<dbReference type="InterPro" id="IPR020846">
    <property type="entry name" value="MFS_dom"/>
</dbReference>
<keyword evidence="4 6" id="KW-1133">Transmembrane helix</keyword>
<dbReference type="InterPro" id="IPR050189">
    <property type="entry name" value="MFS_Efflux_Transporters"/>
</dbReference>
<dbReference type="GO" id="GO:0022857">
    <property type="term" value="F:transmembrane transporter activity"/>
    <property type="evidence" value="ECO:0007669"/>
    <property type="project" value="InterPro"/>
</dbReference>
<feature type="transmembrane region" description="Helical" evidence="6">
    <location>
        <begin position="357"/>
        <end position="376"/>
    </location>
</feature>
<feature type="transmembrane region" description="Helical" evidence="6">
    <location>
        <begin position="271"/>
        <end position="290"/>
    </location>
</feature>
<dbReference type="EMBL" id="RBXR01000001">
    <property type="protein sequence ID" value="RKT74810.1"/>
    <property type="molecule type" value="Genomic_DNA"/>
</dbReference>
<feature type="transmembrane region" description="Helical" evidence="6">
    <location>
        <begin position="134"/>
        <end position="157"/>
    </location>
</feature>
<sequence>METRSTLFKQLIPLSVALFAVGTDGFVIAGLLPQIAADLGVGVSAAGQLVTAFALAFAVSAPIVGAVTSSMDRRNALYLALAVFIAGNAITAIGPNYQVVMIARIITAIGAGLIGSASFSAAAAIAPEARRGQALAFVMGGLTLAIAFGLPAGTLIGGADWRITLWVVAGIGVVALLGVAVALPPIMLPADSLKARLQPLRQGWVFGVLLVTMASLAGTHVLYTYISPAVEGATAGSTTALTVILLAWGVGNMVGNTVAGRLADRFPPEHVATGGLVAAAVLLAVSPLAVTNMAVAVVWAVLWGVFVSLPVVPQQSRFVTLAPTASAVLLGLNNSAIYVGVALGGALGGLLQEQITPARLGLVAAGISLAGALVNLGTRRTSTASTSTEPAPQAA</sequence>
<feature type="transmembrane region" description="Helical" evidence="6">
    <location>
        <begin position="12"/>
        <end position="33"/>
    </location>
</feature>
<dbReference type="AlphaFoldDB" id="A0A495XK37"/>
<dbReference type="Pfam" id="PF07690">
    <property type="entry name" value="MFS_1"/>
    <property type="match status" value="1"/>
</dbReference>
<evidence type="ECO:0000256" key="4">
    <source>
        <dbReference type="ARBA" id="ARBA00022989"/>
    </source>
</evidence>
<gene>
    <name evidence="8" type="ORF">DFJ66_8184</name>
</gene>
<evidence type="ECO:0000256" key="3">
    <source>
        <dbReference type="ARBA" id="ARBA00022692"/>
    </source>
</evidence>
<dbReference type="PANTHER" id="PTHR43124:SF10">
    <property type="entry name" value="PURINE EFFLUX PUMP PBUE"/>
    <property type="match status" value="1"/>
</dbReference>
<dbReference type="Gene3D" id="1.20.1250.20">
    <property type="entry name" value="MFS general substrate transporter like domains"/>
    <property type="match status" value="1"/>
</dbReference>
<dbReference type="CDD" id="cd17324">
    <property type="entry name" value="MFS_NepI_like"/>
    <property type="match status" value="1"/>
</dbReference>
<feature type="transmembrane region" description="Helical" evidence="6">
    <location>
        <begin position="296"/>
        <end position="313"/>
    </location>
</feature>
<evidence type="ECO:0000256" key="1">
    <source>
        <dbReference type="ARBA" id="ARBA00004651"/>
    </source>
</evidence>
<keyword evidence="5 6" id="KW-0472">Membrane</keyword>
<name>A0A495XK37_9PSEU</name>
<feature type="domain" description="Major facilitator superfamily (MFS) profile" evidence="7">
    <location>
        <begin position="10"/>
        <end position="383"/>
    </location>
</feature>
<dbReference type="SUPFAM" id="SSF103473">
    <property type="entry name" value="MFS general substrate transporter"/>
    <property type="match status" value="1"/>
</dbReference>
<dbReference type="Proteomes" id="UP000272729">
    <property type="component" value="Unassembled WGS sequence"/>
</dbReference>
<feature type="transmembrane region" description="Helical" evidence="6">
    <location>
        <begin position="101"/>
        <end position="122"/>
    </location>
</feature>
<feature type="transmembrane region" description="Helical" evidence="6">
    <location>
        <begin position="163"/>
        <end position="183"/>
    </location>
</feature>
<comment type="subcellular location">
    <subcellularLocation>
        <location evidence="1">Cell membrane</location>
        <topology evidence="1">Multi-pass membrane protein</topology>
    </subcellularLocation>
</comment>
<dbReference type="GO" id="GO:0005886">
    <property type="term" value="C:plasma membrane"/>
    <property type="evidence" value="ECO:0007669"/>
    <property type="project" value="UniProtKB-SubCell"/>
</dbReference>
<accession>A0A495XK37</accession>
<evidence type="ECO:0000256" key="5">
    <source>
        <dbReference type="ARBA" id="ARBA00023136"/>
    </source>
</evidence>
<keyword evidence="9" id="KW-1185">Reference proteome</keyword>
<feature type="transmembrane region" description="Helical" evidence="6">
    <location>
        <begin position="76"/>
        <end position="95"/>
    </location>
</feature>
<dbReference type="RefSeq" id="WP_211351480.1">
    <property type="nucleotide sequence ID" value="NZ_JBIUBA010000061.1"/>
</dbReference>
<feature type="transmembrane region" description="Helical" evidence="6">
    <location>
        <begin position="204"/>
        <end position="226"/>
    </location>
</feature>
<evidence type="ECO:0000256" key="2">
    <source>
        <dbReference type="ARBA" id="ARBA00022475"/>
    </source>
</evidence>
<dbReference type="PROSITE" id="PS50850">
    <property type="entry name" value="MFS"/>
    <property type="match status" value="1"/>
</dbReference>
<dbReference type="PANTHER" id="PTHR43124">
    <property type="entry name" value="PURINE EFFLUX PUMP PBUE"/>
    <property type="match status" value="1"/>
</dbReference>